<dbReference type="Pfam" id="PF13041">
    <property type="entry name" value="PPR_2"/>
    <property type="match status" value="4"/>
</dbReference>
<feature type="repeat" description="PPR" evidence="3">
    <location>
        <begin position="78"/>
        <end position="112"/>
    </location>
</feature>
<feature type="repeat" description="PPR" evidence="3">
    <location>
        <begin position="280"/>
        <end position="314"/>
    </location>
</feature>
<dbReference type="KEGG" id="cmo:103486253"/>
<dbReference type="InterPro" id="IPR046960">
    <property type="entry name" value="PPR_At4g14850-like_plant"/>
</dbReference>
<dbReference type="InterPro" id="IPR011990">
    <property type="entry name" value="TPR-like_helical_dom_sf"/>
</dbReference>
<dbReference type="GO" id="GO:0003723">
    <property type="term" value="F:RNA binding"/>
    <property type="evidence" value="ECO:0007669"/>
    <property type="project" value="InterPro"/>
</dbReference>
<feature type="domain" description="DYW" evidence="4">
    <location>
        <begin position="596"/>
        <end position="688"/>
    </location>
</feature>
<dbReference type="Pfam" id="PF01535">
    <property type="entry name" value="PPR"/>
    <property type="match status" value="2"/>
</dbReference>
<feature type="repeat" description="PPR" evidence="3">
    <location>
        <begin position="350"/>
        <end position="380"/>
    </location>
</feature>
<dbReference type="SUPFAM" id="SSF48452">
    <property type="entry name" value="TPR-like"/>
    <property type="match status" value="1"/>
</dbReference>
<dbReference type="InterPro" id="IPR046848">
    <property type="entry name" value="E_motif"/>
</dbReference>
<name>A0A1S3B518_CUCME</name>
<keyword evidence="2" id="KW-0677">Repeat</keyword>
<dbReference type="InParanoid" id="A0A1S3B518"/>
<comment type="similarity">
    <text evidence="1">Belongs to the PPR family. PCMP-H subfamily.</text>
</comment>
<evidence type="ECO:0000256" key="3">
    <source>
        <dbReference type="PROSITE-ProRule" id="PRU00708"/>
    </source>
</evidence>
<evidence type="ECO:0000259" key="4">
    <source>
        <dbReference type="Pfam" id="PF14432"/>
    </source>
</evidence>
<evidence type="ECO:0000313" key="5">
    <source>
        <dbReference type="Proteomes" id="UP001652600"/>
    </source>
</evidence>
<evidence type="ECO:0000256" key="1">
    <source>
        <dbReference type="ARBA" id="ARBA00006643"/>
    </source>
</evidence>
<keyword evidence="5" id="KW-1185">Reference proteome</keyword>
<dbReference type="FunFam" id="1.25.40.10:FF:000450">
    <property type="entry name" value="Putative pentatricopeptide repeat-containing protein"/>
    <property type="match status" value="1"/>
</dbReference>
<dbReference type="Pfam" id="PF20431">
    <property type="entry name" value="E_motif"/>
    <property type="match status" value="1"/>
</dbReference>
<dbReference type="RefSeq" id="XP_008442361.1">
    <property type="nucleotide sequence ID" value="XM_008444139.3"/>
</dbReference>
<dbReference type="InterPro" id="IPR046849">
    <property type="entry name" value="E2_motif"/>
</dbReference>
<sequence>MTILTNPSSPVFSKALDIKNYLSNGVNFFKQLKHIHARLLRLHLHQDNYLLNMILCCGLDFGSTDYTKLVFSQVKEPNIFLWNTMIRGLVSKDCFDDAIHLYGSMRGGGFLPNNFTFPFVLKACARKLDIRLGLKIHTLLVKAGYDCDVFVKTSLLSLYVKCDNLDDALKVFDDIPDKNVVSWTAIITGYISSGHFREAIGAFRKLLEMGLKPDSFSLVKVLAACARLGDFTSGEWIDRYISDNGMGRNVFVATSLLDMYVKCGNLERANLIFSAMPEKDVVSWSTMIQGYAFNGLPQQALDLFFQMQSENLKPDCYTMVGVLSACATLGALDLGIWASSLMDRHEFLSNPVLGTALIDMYSKCGSVTRAWEIFRTMEKKDRVVWNAMMVGLSMNGHAKAVFSLFSLVEKHGIRPDENTFIGLLCGCTHGGFVNEGRQFFNNMKRVFSLTPSIEHYGCMVDLLGRAGLLNEAHQLINDMPMKPNAVVWGALLGGCKLHKDTHLAEQVLKKLIELEPWNSGNYVLLSNIYSANHRWEEAEKIRLTMKEQQIQKIRACSWIEINGIVHEFLVGDNSHSLSEKIYAKLDELGRELKAVGHVPTTEFVLFDIEEEEKEHFLGYHSEKLAVAFGLIASPPNCVIRVVKNLRVCGDCHDAIKLISKITKREIIIRDTNRFHTFIDGSCSCKDYW</sequence>
<dbReference type="PROSITE" id="PS51375">
    <property type="entry name" value="PPR"/>
    <property type="match status" value="5"/>
</dbReference>
<dbReference type="SMR" id="A0A1S3B518"/>
<dbReference type="FunCoup" id="A0A1S3B518">
    <property type="interactions" value="215"/>
</dbReference>
<proteinExistence type="inferred from homology"/>
<dbReference type="FunFam" id="1.25.40.10:FF:000344">
    <property type="entry name" value="Pentatricopeptide repeat-containing protein"/>
    <property type="match status" value="1"/>
</dbReference>
<gene>
    <name evidence="6" type="primary">LOC103486253</name>
</gene>
<dbReference type="Gene3D" id="1.25.40.10">
    <property type="entry name" value="Tetratricopeptide repeat domain"/>
    <property type="match status" value="4"/>
</dbReference>
<evidence type="ECO:0000313" key="6">
    <source>
        <dbReference type="RefSeq" id="XP_008442361.1"/>
    </source>
</evidence>
<dbReference type="GO" id="GO:0008270">
    <property type="term" value="F:zinc ion binding"/>
    <property type="evidence" value="ECO:0007669"/>
    <property type="project" value="InterPro"/>
</dbReference>
<evidence type="ECO:0000256" key="2">
    <source>
        <dbReference type="ARBA" id="ARBA00022737"/>
    </source>
</evidence>
<feature type="repeat" description="PPR" evidence="3">
    <location>
        <begin position="179"/>
        <end position="213"/>
    </location>
</feature>
<protein>
    <submittedName>
        <fullName evidence="6">Pentatricopeptide repeat-containing protein At3g08820</fullName>
    </submittedName>
</protein>
<dbReference type="Proteomes" id="UP001652600">
    <property type="component" value="Chromosome 4"/>
</dbReference>
<dbReference type="PANTHER" id="PTHR47926:SF446">
    <property type="entry name" value="PENTACOTRIPEPTIDE-REPEAT REGION OF PRORP DOMAIN-CONTAINING PROTEIN"/>
    <property type="match status" value="1"/>
</dbReference>
<feature type="repeat" description="PPR" evidence="3">
    <location>
        <begin position="381"/>
        <end position="415"/>
    </location>
</feature>
<dbReference type="InterPro" id="IPR002885">
    <property type="entry name" value="PPR_rpt"/>
</dbReference>
<dbReference type="AlphaFoldDB" id="A0A1S3B518"/>
<organism evidence="5 6">
    <name type="scientific">Cucumis melo</name>
    <name type="common">Muskmelon</name>
    <dbReference type="NCBI Taxonomy" id="3656"/>
    <lineage>
        <taxon>Eukaryota</taxon>
        <taxon>Viridiplantae</taxon>
        <taxon>Streptophyta</taxon>
        <taxon>Embryophyta</taxon>
        <taxon>Tracheophyta</taxon>
        <taxon>Spermatophyta</taxon>
        <taxon>Magnoliopsida</taxon>
        <taxon>eudicotyledons</taxon>
        <taxon>Gunneridae</taxon>
        <taxon>Pentapetalae</taxon>
        <taxon>rosids</taxon>
        <taxon>fabids</taxon>
        <taxon>Cucurbitales</taxon>
        <taxon>Cucurbitaceae</taxon>
        <taxon>Benincaseae</taxon>
        <taxon>Cucumis</taxon>
    </lineage>
</organism>
<dbReference type="InterPro" id="IPR032867">
    <property type="entry name" value="DYW_dom"/>
</dbReference>
<dbReference type="OrthoDB" id="185373at2759"/>
<dbReference type="Pfam" id="PF20430">
    <property type="entry name" value="Eplus_motif"/>
    <property type="match status" value="1"/>
</dbReference>
<dbReference type="FunFam" id="1.25.40.10:FF:000184">
    <property type="entry name" value="Pentatricopeptide repeat-containing protein, chloroplastic"/>
    <property type="match status" value="1"/>
</dbReference>
<dbReference type="NCBIfam" id="TIGR00756">
    <property type="entry name" value="PPR"/>
    <property type="match status" value="4"/>
</dbReference>
<dbReference type="GO" id="GO:0009451">
    <property type="term" value="P:RNA modification"/>
    <property type="evidence" value="ECO:0007669"/>
    <property type="project" value="InterPro"/>
</dbReference>
<accession>A0A1S3B518</accession>
<dbReference type="GeneID" id="103486253"/>
<dbReference type="Pfam" id="PF14432">
    <property type="entry name" value="DYW_deaminase"/>
    <property type="match status" value="1"/>
</dbReference>
<dbReference type="PANTHER" id="PTHR47926">
    <property type="entry name" value="PENTATRICOPEPTIDE REPEAT-CONTAINING PROTEIN"/>
    <property type="match status" value="1"/>
</dbReference>
<reference evidence="6" key="1">
    <citation type="submission" date="2025-08" db="UniProtKB">
        <authorList>
            <consortium name="RefSeq"/>
        </authorList>
    </citation>
    <scope>IDENTIFICATION</scope>
    <source>
        <tissue evidence="6">Stem</tissue>
    </source>
</reference>
<dbReference type="eggNOG" id="KOG4197">
    <property type="taxonomic scope" value="Eukaryota"/>
</dbReference>